<dbReference type="PROSITE" id="PS51000">
    <property type="entry name" value="HTH_DEOR_2"/>
    <property type="match status" value="1"/>
</dbReference>
<dbReference type="Pfam" id="PF25583">
    <property type="entry name" value="WCX"/>
    <property type="match status" value="1"/>
</dbReference>
<dbReference type="InterPro" id="IPR026881">
    <property type="entry name" value="WYL_dom"/>
</dbReference>
<organism evidence="4 5">
    <name type="scientific">Paenibacillus borealis</name>
    <dbReference type="NCBI Taxonomy" id="160799"/>
    <lineage>
        <taxon>Bacteria</taxon>
        <taxon>Bacillati</taxon>
        <taxon>Bacillota</taxon>
        <taxon>Bacilli</taxon>
        <taxon>Bacillales</taxon>
        <taxon>Paenibacillaceae</taxon>
        <taxon>Paenibacillus</taxon>
    </lineage>
</organism>
<dbReference type="InterPro" id="IPR001034">
    <property type="entry name" value="DeoR_HTH"/>
</dbReference>
<dbReference type="PANTHER" id="PTHR34580">
    <property type="match status" value="1"/>
</dbReference>
<dbReference type="InterPro" id="IPR051534">
    <property type="entry name" value="CBASS_pafABC_assoc_protein"/>
</dbReference>
<proteinExistence type="predicted"/>
<gene>
    <name evidence="4" type="ORF">PBOR_35695</name>
</gene>
<dbReference type="Pfam" id="PF08279">
    <property type="entry name" value="HTH_11"/>
    <property type="match status" value="1"/>
</dbReference>
<evidence type="ECO:0000256" key="2">
    <source>
        <dbReference type="ARBA" id="ARBA00023163"/>
    </source>
</evidence>
<dbReference type="GO" id="GO:0003700">
    <property type="term" value="F:DNA-binding transcription factor activity"/>
    <property type="evidence" value="ECO:0007669"/>
    <property type="project" value="InterPro"/>
</dbReference>
<dbReference type="AlphaFoldDB" id="A0A089LJE2"/>
<name>A0A089LJE2_PAEBO</name>
<dbReference type="Pfam" id="PF13280">
    <property type="entry name" value="WYL"/>
    <property type="match status" value="1"/>
</dbReference>
<sequence>MNKTDRLLAIVLELQGRRVVRAEDLASLFETSVRTIYRDIQALSEAGVPIIGAPGMGYSLMEGYFLPPVSFTVEEAVTLLIGTDFIEQRFDDDYCARAKSARRKIEAILSESVRNETSRIRQALRLLAPGKPVTRSKERKYFEKIRLAILEERKIRFHYSKGITDSMGDHHSERTVAPYGLVLVEGSWMLVAYCDLRQAIRHFHVSRMTGLAELEERFERPADFNLSEYQPSDDRHLRVHLRFDYDVADKVKKSNNHFIEDMEEHQEGLDVILRVRQPADLVQWVLSWGANVSVVEPESLRNRIYEEAEKMLKRC</sequence>
<protein>
    <submittedName>
        <fullName evidence="4">Transcriptional regulator</fullName>
    </submittedName>
</protein>
<dbReference type="EMBL" id="CP009285">
    <property type="protein sequence ID" value="AIQ61656.1"/>
    <property type="molecule type" value="Genomic_DNA"/>
</dbReference>
<evidence type="ECO:0000313" key="5">
    <source>
        <dbReference type="Proteomes" id="UP000029518"/>
    </source>
</evidence>
<reference evidence="4" key="1">
    <citation type="submission" date="2014-08" db="EMBL/GenBank/DDBJ databases">
        <title>Comparative genomics of the Paenibacillus odorifer group.</title>
        <authorList>
            <person name="den Bakker H.C."/>
            <person name="Tsai Y.-C.Y.-C."/>
            <person name="Martin N."/>
            <person name="Korlach J."/>
            <person name="Wiedmann M."/>
        </authorList>
    </citation>
    <scope>NUCLEOTIDE SEQUENCE [LARGE SCALE GENOMIC DNA]</scope>
    <source>
        <strain evidence="4">DSM 13188</strain>
    </source>
</reference>
<evidence type="ECO:0000256" key="1">
    <source>
        <dbReference type="ARBA" id="ARBA00023015"/>
    </source>
</evidence>
<dbReference type="InterPro" id="IPR036390">
    <property type="entry name" value="WH_DNA-bd_sf"/>
</dbReference>
<dbReference type="RefSeq" id="WP_042218590.1">
    <property type="nucleotide sequence ID" value="NZ_CP009285.1"/>
</dbReference>
<accession>A0A089LJE2</accession>
<keyword evidence="2" id="KW-0804">Transcription</keyword>
<keyword evidence="5" id="KW-1185">Reference proteome</keyword>
<dbReference type="PANTHER" id="PTHR34580:SF1">
    <property type="entry name" value="PROTEIN PAFC"/>
    <property type="match status" value="1"/>
</dbReference>
<feature type="domain" description="HTH deoR-type" evidence="3">
    <location>
        <begin position="3"/>
        <end position="58"/>
    </location>
</feature>
<evidence type="ECO:0000313" key="4">
    <source>
        <dbReference type="EMBL" id="AIQ61656.1"/>
    </source>
</evidence>
<dbReference type="KEGG" id="pbd:PBOR_35695"/>
<keyword evidence="1" id="KW-0805">Transcription regulation</keyword>
<dbReference type="OrthoDB" id="9815009at2"/>
<dbReference type="SUPFAM" id="SSF46785">
    <property type="entry name" value="Winged helix' DNA-binding domain"/>
    <property type="match status" value="1"/>
</dbReference>
<dbReference type="PIRSF" id="PIRSF016838">
    <property type="entry name" value="PafC"/>
    <property type="match status" value="1"/>
</dbReference>
<evidence type="ECO:0000259" key="3">
    <source>
        <dbReference type="PROSITE" id="PS51000"/>
    </source>
</evidence>
<dbReference type="Gene3D" id="1.10.10.10">
    <property type="entry name" value="Winged helix-like DNA-binding domain superfamily/Winged helix DNA-binding domain"/>
    <property type="match status" value="1"/>
</dbReference>
<dbReference type="InterPro" id="IPR057727">
    <property type="entry name" value="WCX_dom"/>
</dbReference>
<dbReference type="InterPro" id="IPR028349">
    <property type="entry name" value="PafC-like"/>
</dbReference>
<dbReference type="InterPro" id="IPR036388">
    <property type="entry name" value="WH-like_DNA-bd_sf"/>
</dbReference>
<dbReference type="InterPro" id="IPR013196">
    <property type="entry name" value="HTH_11"/>
</dbReference>
<dbReference type="PROSITE" id="PS52050">
    <property type="entry name" value="WYL"/>
    <property type="match status" value="1"/>
</dbReference>
<dbReference type="Proteomes" id="UP000029518">
    <property type="component" value="Chromosome"/>
</dbReference>
<dbReference type="HOGENOM" id="CLU_041141_4_4_9"/>